<comment type="subcellular location">
    <subcellularLocation>
        <location evidence="1">Nucleus</location>
    </subcellularLocation>
</comment>
<dbReference type="InterPro" id="IPR019544">
    <property type="entry name" value="Tetratricopeptide_SHNi-TPR_dom"/>
</dbReference>
<dbReference type="SMART" id="SM00028">
    <property type="entry name" value="TPR"/>
    <property type="match status" value="3"/>
</dbReference>
<dbReference type="PROSITE" id="PS50005">
    <property type="entry name" value="TPR"/>
    <property type="match status" value="2"/>
</dbReference>
<evidence type="ECO:0000256" key="4">
    <source>
        <dbReference type="ARBA" id="ARBA00022737"/>
    </source>
</evidence>
<dbReference type="InterPro" id="IPR011990">
    <property type="entry name" value="TPR-like_helical_dom_sf"/>
</dbReference>
<evidence type="ECO:0000256" key="2">
    <source>
        <dbReference type="ARBA" id="ARBA00008402"/>
    </source>
</evidence>
<proteinExistence type="inferred from homology"/>
<feature type="compositionally biased region" description="Acidic residues" evidence="9">
    <location>
        <begin position="116"/>
        <end position="139"/>
    </location>
</feature>
<dbReference type="GO" id="GO:0006334">
    <property type="term" value="P:nucleosome assembly"/>
    <property type="evidence" value="ECO:0007669"/>
    <property type="project" value="Ensembl"/>
</dbReference>
<feature type="repeat" description="TPR" evidence="7">
    <location>
        <begin position="529"/>
        <end position="562"/>
    </location>
</feature>
<keyword evidence="12" id="KW-1185">Reference proteome</keyword>
<dbReference type="Pfam" id="PF13181">
    <property type="entry name" value="TPR_8"/>
    <property type="match status" value="1"/>
</dbReference>
<dbReference type="GO" id="GO:0006335">
    <property type="term" value="P:DNA replication-dependent chromatin assembly"/>
    <property type="evidence" value="ECO:0007669"/>
    <property type="project" value="TreeGrafter"/>
</dbReference>
<gene>
    <name evidence="11" type="primary">NASP</name>
</gene>
<name>A0A8D2AYR9_SCIVU</name>
<dbReference type="GO" id="GO:0034080">
    <property type="term" value="P:CENP-A containing chromatin assembly"/>
    <property type="evidence" value="ECO:0007669"/>
    <property type="project" value="TreeGrafter"/>
</dbReference>
<reference evidence="11" key="1">
    <citation type="submission" date="2020-06" db="EMBL/GenBank/DDBJ databases">
        <authorList>
            <consortium name="Wellcome Sanger Institute Data Sharing"/>
        </authorList>
    </citation>
    <scope>NUCLEOTIDE SEQUENCE [LARGE SCALE GENOMIC DNA]</scope>
</reference>
<feature type="compositionally biased region" description="Basic and acidic residues" evidence="9">
    <location>
        <begin position="190"/>
        <end position="199"/>
    </location>
</feature>
<evidence type="ECO:0000256" key="6">
    <source>
        <dbReference type="ARBA" id="ARBA00023242"/>
    </source>
</evidence>
<evidence type="ECO:0000256" key="8">
    <source>
        <dbReference type="SAM" id="Coils"/>
    </source>
</evidence>
<evidence type="ECO:0000256" key="3">
    <source>
        <dbReference type="ARBA" id="ARBA00021576"/>
    </source>
</evidence>
<organism evidence="11 12">
    <name type="scientific">Sciurus vulgaris</name>
    <name type="common">Eurasian red squirrel</name>
    <dbReference type="NCBI Taxonomy" id="55149"/>
    <lineage>
        <taxon>Eukaryota</taxon>
        <taxon>Metazoa</taxon>
        <taxon>Chordata</taxon>
        <taxon>Craniata</taxon>
        <taxon>Vertebrata</taxon>
        <taxon>Euteleostomi</taxon>
        <taxon>Mammalia</taxon>
        <taxon>Eutheria</taxon>
        <taxon>Euarchontoglires</taxon>
        <taxon>Glires</taxon>
        <taxon>Rodentia</taxon>
        <taxon>Sciuromorpha</taxon>
        <taxon>Sciuridae</taxon>
        <taxon>Sciurinae</taxon>
        <taxon>Sciurini</taxon>
        <taxon>Sciurus</taxon>
    </lineage>
</organism>
<feature type="region of interest" description="Disordered" evidence="9">
    <location>
        <begin position="114"/>
        <end position="139"/>
    </location>
</feature>
<feature type="compositionally biased region" description="Basic and acidic residues" evidence="9">
    <location>
        <begin position="152"/>
        <end position="182"/>
    </location>
</feature>
<feature type="compositionally biased region" description="Basic and acidic residues" evidence="9">
    <location>
        <begin position="249"/>
        <end position="282"/>
    </location>
</feature>
<evidence type="ECO:0000256" key="9">
    <source>
        <dbReference type="SAM" id="MobiDB-lite"/>
    </source>
</evidence>
<feature type="region of interest" description="Disordered" evidence="9">
    <location>
        <begin position="341"/>
        <end position="496"/>
    </location>
</feature>
<feature type="coiled-coil region" evidence="8">
    <location>
        <begin position="591"/>
        <end position="646"/>
    </location>
</feature>
<reference evidence="11" key="2">
    <citation type="submission" date="2025-08" db="UniProtKB">
        <authorList>
            <consortium name="Ensembl"/>
        </authorList>
    </citation>
    <scope>IDENTIFICATION</scope>
</reference>
<keyword evidence="4" id="KW-0677">Repeat</keyword>
<feature type="compositionally biased region" description="Low complexity" evidence="9">
    <location>
        <begin position="341"/>
        <end position="352"/>
    </location>
</feature>
<feature type="compositionally biased region" description="Acidic residues" evidence="9">
    <location>
        <begin position="743"/>
        <end position="752"/>
    </location>
</feature>
<evidence type="ECO:0000313" key="11">
    <source>
        <dbReference type="Ensembl" id="ENSSVLP00005008310.1"/>
    </source>
</evidence>
<dbReference type="PANTHER" id="PTHR15081">
    <property type="entry name" value="NUCLEAR AUTOANTIGENIC SPERM PROTEIN NASP -RELATED"/>
    <property type="match status" value="1"/>
</dbReference>
<reference evidence="11" key="3">
    <citation type="submission" date="2025-09" db="UniProtKB">
        <authorList>
            <consortium name="Ensembl"/>
        </authorList>
    </citation>
    <scope>IDENTIFICATION</scope>
</reference>
<evidence type="ECO:0000256" key="1">
    <source>
        <dbReference type="ARBA" id="ARBA00004123"/>
    </source>
</evidence>
<accession>A0A8D2AYR9</accession>
<feature type="domain" description="Tetratricopeptide SHNi-TPR" evidence="10">
    <location>
        <begin position="533"/>
        <end position="565"/>
    </location>
</feature>
<evidence type="ECO:0000256" key="5">
    <source>
        <dbReference type="ARBA" id="ARBA00022803"/>
    </source>
</evidence>
<dbReference type="AlphaFoldDB" id="A0A8D2AYR9"/>
<dbReference type="Ensembl" id="ENSSVLT00005009240.1">
    <property type="protein sequence ID" value="ENSSVLP00005008310.1"/>
    <property type="gene ID" value="ENSSVLG00005006730.1"/>
</dbReference>
<feature type="compositionally biased region" description="Basic and acidic residues" evidence="9">
    <location>
        <begin position="210"/>
        <end position="225"/>
    </location>
</feature>
<dbReference type="OrthoDB" id="5587616at2759"/>
<keyword evidence="6" id="KW-0539">Nucleus</keyword>
<feature type="region of interest" description="Disordered" evidence="9">
    <location>
        <begin position="152"/>
        <end position="285"/>
    </location>
</feature>
<dbReference type="GO" id="GO:0042393">
    <property type="term" value="F:histone binding"/>
    <property type="evidence" value="ECO:0007669"/>
    <property type="project" value="Ensembl"/>
</dbReference>
<dbReference type="GO" id="GO:0032991">
    <property type="term" value="C:protein-containing complex"/>
    <property type="evidence" value="ECO:0007669"/>
    <property type="project" value="Ensembl"/>
</dbReference>
<dbReference type="Pfam" id="PF10516">
    <property type="entry name" value="SHNi-TPR"/>
    <property type="match status" value="1"/>
</dbReference>
<dbReference type="SUPFAM" id="SSF48452">
    <property type="entry name" value="TPR-like"/>
    <property type="match status" value="1"/>
</dbReference>
<evidence type="ECO:0000256" key="7">
    <source>
        <dbReference type="PROSITE-ProRule" id="PRU00339"/>
    </source>
</evidence>
<dbReference type="GO" id="GO:0000785">
    <property type="term" value="C:chromatin"/>
    <property type="evidence" value="ECO:0007669"/>
    <property type="project" value="Ensembl"/>
</dbReference>
<keyword evidence="8" id="KW-0175">Coiled coil</keyword>
<dbReference type="PANTHER" id="PTHR15081:SF1">
    <property type="entry name" value="NUCLEAR AUTOANTIGENIC SPERM PROTEIN"/>
    <property type="match status" value="1"/>
</dbReference>
<comment type="similarity">
    <text evidence="2">Belongs to the NASP family.</text>
</comment>
<feature type="region of interest" description="Disordered" evidence="9">
    <location>
        <begin position="682"/>
        <end position="774"/>
    </location>
</feature>
<keyword evidence="5 7" id="KW-0802">TPR repeat</keyword>
<protein>
    <recommendedName>
        <fullName evidence="3">Nuclear autoantigenic sperm protein</fullName>
    </recommendedName>
</protein>
<feature type="compositionally biased region" description="Basic and acidic residues" evidence="9">
    <location>
        <begin position="390"/>
        <end position="406"/>
    </location>
</feature>
<dbReference type="InterPro" id="IPR051730">
    <property type="entry name" value="NASP-like"/>
</dbReference>
<evidence type="ECO:0000259" key="10">
    <source>
        <dbReference type="Pfam" id="PF10516"/>
    </source>
</evidence>
<feature type="compositionally biased region" description="Basic and acidic residues" evidence="9">
    <location>
        <begin position="707"/>
        <end position="725"/>
    </location>
</feature>
<feature type="repeat" description="TPR" evidence="7">
    <location>
        <begin position="571"/>
        <end position="604"/>
    </location>
</feature>
<feature type="compositionally biased region" description="Basic and acidic residues" evidence="9">
    <location>
        <begin position="437"/>
        <end position="447"/>
    </location>
</feature>
<sequence length="774" mass="84265">MASESTTTAAIAAELVSADKIEDAPAPSTSADKVESLDVDSEAKKLLGLGQKHLVMGDIPAAVNAFQEAASLLGKKYGETANECGEAFFFYGKSLLELARMENGVLGNALEGVHVEEEEGEKTEDESLVENNDNIDEEAREELREQVYDAMGEKEAKKTESKSLAKPETGKQQENEMEKGEREDMDISEPAEKLQEKVELTPNQLTETFEEAKEAAAPEGLKEPEVTSEEPEQEASGAEEGKSVSGTEVQKEECREKGDQEKKGEVIVSIEEKPKEASEERPIVTLEKQGTAVQVEAESVEPMVKPVDVGGNEVKEQIATSENEPGKAVLEQLSDLVTTEAAEVSAAGAGSEVSEKSGQEPTVLSKDGAFSELAAAGDKTPVEPQTSAERLTETKDGSDLEEKVRTELVPSQEDTKLPVEESEAAGDGVETKVAQRATEKTPEDKVKIAANEETEEREEQMKEGEETEGSEEDDKENDKAEETPNESILENKENEEEEIGNLELAWDMLDLAKIIFKRQETKEAQLYAAQAHLKLGEVSVESENYIQAVEEFQACLNLQEQYLEAHDRLLAETHYQLGLAYGYNSQYDEAMAQFNKSIEVIEKRMAVLNEQMKEAEGSSTEYEKEIEELKELLPEIREKIEDAKESQHSGNVAELALKATLVESSTSGFTASGGSSVSMIASRKPTDGASSSNCVTDISHLVRKKRKPEEESPRKDDAKKAKQEPEVNGGSGDAVPSGSEVSENMEEEEENQAESRAAVEGTVEAGATVESTAC</sequence>
<dbReference type="InterPro" id="IPR019734">
    <property type="entry name" value="TPR_rpt"/>
</dbReference>
<dbReference type="GO" id="GO:0005654">
    <property type="term" value="C:nucleoplasm"/>
    <property type="evidence" value="ECO:0007669"/>
    <property type="project" value="Ensembl"/>
</dbReference>
<dbReference type="Gene3D" id="1.25.40.10">
    <property type="entry name" value="Tetratricopeptide repeat domain"/>
    <property type="match status" value="1"/>
</dbReference>
<dbReference type="Proteomes" id="UP000694564">
    <property type="component" value="Chromosome 1"/>
</dbReference>
<feature type="compositionally biased region" description="Acidic residues" evidence="9">
    <location>
        <begin position="465"/>
        <end position="475"/>
    </location>
</feature>
<dbReference type="GeneTree" id="ENSGT00390000016650"/>
<evidence type="ECO:0000313" key="12">
    <source>
        <dbReference type="Proteomes" id="UP000694564"/>
    </source>
</evidence>